<keyword evidence="4" id="KW-1185">Reference proteome</keyword>
<evidence type="ECO:0000256" key="1">
    <source>
        <dbReference type="ARBA" id="ARBA00007689"/>
    </source>
</evidence>
<sequence>MKKFIVHLSNKQRELMTKELVTQHAAYLKSLKELGVLPFCGPCTDGTALMIVDAPSQEKAKEYIDNDPFSKVNYYMERKIVEVEEATIENGFLVDEVIEYLEKNI</sequence>
<dbReference type="Pfam" id="PF03795">
    <property type="entry name" value="YCII"/>
    <property type="match status" value="1"/>
</dbReference>
<evidence type="ECO:0000313" key="3">
    <source>
        <dbReference type="EMBL" id="MBF4691592.1"/>
    </source>
</evidence>
<organism evidence="3 4">
    <name type="scientific">Fusibacter ferrireducens</name>
    <dbReference type="NCBI Taxonomy" id="2785058"/>
    <lineage>
        <taxon>Bacteria</taxon>
        <taxon>Bacillati</taxon>
        <taxon>Bacillota</taxon>
        <taxon>Clostridia</taxon>
        <taxon>Eubacteriales</taxon>
        <taxon>Eubacteriales Family XII. Incertae Sedis</taxon>
        <taxon>Fusibacter</taxon>
    </lineage>
</organism>
<dbReference type="EMBL" id="JADKNH010000001">
    <property type="protein sequence ID" value="MBF4691592.1"/>
    <property type="molecule type" value="Genomic_DNA"/>
</dbReference>
<dbReference type="Proteomes" id="UP000614200">
    <property type="component" value="Unassembled WGS sequence"/>
</dbReference>
<proteinExistence type="inferred from homology"/>
<reference evidence="3 4" key="1">
    <citation type="submission" date="2020-11" db="EMBL/GenBank/DDBJ databases">
        <title>Fusibacter basophilias sp. nov.</title>
        <authorList>
            <person name="Qiu D."/>
        </authorList>
    </citation>
    <scope>NUCLEOTIDE SEQUENCE [LARGE SCALE GENOMIC DNA]</scope>
    <source>
        <strain evidence="3 4">Q10-2</strain>
    </source>
</reference>
<accession>A0ABR9ZMB4</accession>
<name>A0ABR9ZMB4_9FIRM</name>
<comment type="similarity">
    <text evidence="1">Belongs to the YciI family.</text>
</comment>
<comment type="caution">
    <text evidence="3">The sequence shown here is derived from an EMBL/GenBank/DDBJ whole genome shotgun (WGS) entry which is preliminary data.</text>
</comment>
<gene>
    <name evidence="3" type="ORF">ISU02_00605</name>
</gene>
<dbReference type="InterPro" id="IPR005545">
    <property type="entry name" value="YCII"/>
</dbReference>
<dbReference type="PANTHER" id="PTHR37828">
    <property type="entry name" value="GSR2449 PROTEIN"/>
    <property type="match status" value="1"/>
</dbReference>
<dbReference type="InterPro" id="IPR011008">
    <property type="entry name" value="Dimeric_a/b-barrel"/>
</dbReference>
<dbReference type="Gene3D" id="3.30.70.1060">
    <property type="entry name" value="Dimeric alpha+beta barrel"/>
    <property type="match status" value="1"/>
</dbReference>
<feature type="domain" description="YCII-related" evidence="2">
    <location>
        <begin position="9"/>
        <end position="83"/>
    </location>
</feature>
<evidence type="ECO:0000313" key="4">
    <source>
        <dbReference type="Proteomes" id="UP000614200"/>
    </source>
</evidence>
<dbReference type="SUPFAM" id="SSF54909">
    <property type="entry name" value="Dimeric alpha+beta barrel"/>
    <property type="match status" value="1"/>
</dbReference>
<protein>
    <recommendedName>
        <fullName evidence="2">YCII-related domain-containing protein</fullName>
    </recommendedName>
</protein>
<dbReference type="PANTHER" id="PTHR37828:SF1">
    <property type="entry name" value="YCII-RELATED DOMAIN-CONTAINING PROTEIN"/>
    <property type="match status" value="1"/>
</dbReference>
<evidence type="ECO:0000259" key="2">
    <source>
        <dbReference type="Pfam" id="PF03795"/>
    </source>
</evidence>
<dbReference type="RefSeq" id="WP_194699839.1">
    <property type="nucleotide sequence ID" value="NZ_JADKNH010000001.1"/>
</dbReference>